<dbReference type="Gene3D" id="3.30.420.10">
    <property type="entry name" value="Ribonuclease H-like superfamily/Ribonuclease H"/>
    <property type="match status" value="1"/>
</dbReference>
<dbReference type="GO" id="GO:0003964">
    <property type="term" value="F:RNA-directed DNA polymerase activity"/>
    <property type="evidence" value="ECO:0007669"/>
    <property type="project" value="UniProtKB-KW"/>
</dbReference>
<dbReference type="SUPFAM" id="SSF53098">
    <property type="entry name" value="Ribonuclease H-like"/>
    <property type="match status" value="1"/>
</dbReference>
<keyword evidence="1" id="KW-0808">Transferase</keyword>
<proteinExistence type="predicted"/>
<organism evidence="1 2">
    <name type="scientific">Abeliophyllum distichum</name>
    <dbReference type="NCBI Taxonomy" id="126358"/>
    <lineage>
        <taxon>Eukaryota</taxon>
        <taxon>Viridiplantae</taxon>
        <taxon>Streptophyta</taxon>
        <taxon>Embryophyta</taxon>
        <taxon>Tracheophyta</taxon>
        <taxon>Spermatophyta</taxon>
        <taxon>Magnoliopsida</taxon>
        <taxon>eudicotyledons</taxon>
        <taxon>Gunneridae</taxon>
        <taxon>Pentapetalae</taxon>
        <taxon>asterids</taxon>
        <taxon>lamiids</taxon>
        <taxon>Lamiales</taxon>
        <taxon>Oleaceae</taxon>
        <taxon>Forsythieae</taxon>
        <taxon>Abeliophyllum</taxon>
    </lineage>
</organism>
<protein>
    <submittedName>
        <fullName evidence="1">Reverse transcriptase</fullName>
    </submittedName>
</protein>
<dbReference type="PANTHER" id="PTHR45835:SF107">
    <property type="entry name" value="INTEGRASE CATALYTIC DOMAIN-CONTAINING PROTEIN"/>
    <property type="match status" value="1"/>
</dbReference>
<keyword evidence="1" id="KW-0548">Nucleotidyltransferase</keyword>
<comment type="caution">
    <text evidence="1">The sequence shown here is derived from an EMBL/GenBank/DDBJ whole genome shotgun (WGS) entry which is preliminary data.</text>
</comment>
<dbReference type="PANTHER" id="PTHR45835">
    <property type="entry name" value="YALI0A06105P"/>
    <property type="match status" value="1"/>
</dbReference>
<gene>
    <name evidence="1" type="ORF">Adt_12573</name>
</gene>
<keyword evidence="1" id="KW-0695">RNA-directed DNA polymerase</keyword>
<keyword evidence="2" id="KW-1185">Reference proteome</keyword>
<name>A0ABD1UR37_9LAMI</name>
<evidence type="ECO:0000313" key="2">
    <source>
        <dbReference type="Proteomes" id="UP001604336"/>
    </source>
</evidence>
<sequence length="223" mass="24846">MRDDIASYVKTCLVCQQDKPNHQKNASLLEPLSVPTRPFESVSMDYIVSLPKVGDLGTIIVVVDRLSKYVTFIASSRYVSAKETARLFIKHIVKYWELPKDIKNWVKLLDAAQICFNAQKSSSTNKSCFEIVTGHALKPYFPNKEDASRNKPKRPTFEMKRTATLEAPKIVEVMTTGPKITIKEVVPVEAPNATVAKDEGVEPAKVIETIEKPAAEVAAQNLN</sequence>
<dbReference type="InterPro" id="IPR036397">
    <property type="entry name" value="RNaseH_sf"/>
</dbReference>
<dbReference type="EMBL" id="JBFOLK010000003">
    <property type="protein sequence ID" value="KAL2527519.1"/>
    <property type="molecule type" value="Genomic_DNA"/>
</dbReference>
<dbReference type="AlphaFoldDB" id="A0ABD1UR37"/>
<reference evidence="2" key="1">
    <citation type="submission" date="2024-07" db="EMBL/GenBank/DDBJ databases">
        <title>Two chromosome-level genome assemblies of Korean endemic species Abeliophyllum distichum and Forsythia ovata (Oleaceae).</title>
        <authorList>
            <person name="Jang H."/>
        </authorList>
    </citation>
    <scope>NUCLEOTIDE SEQUENCE [LARGE SCALE GENOMIC DNA]</scope>
</reference>
<evidence type="ECO:0000313" key="1">
    <source>
        <dbReference type="EMBL" id="KAL2527519.1"/>
    </source>
</evidence>
<dbReference type="InterPro" id="IPR012337">
    <property type="entry name" value="RNaseH-like_sf"/>
</dbReference>
<accession>A0ABD1UR37</accession>
<dbReference type="Proteomes" id="UP001604336">
    <property type="component" value="Unassembled WGS sequence"/>
</dbReference>